<evidence type="ECO:0000313" key="2">
    <source>
        <dbReference type="Proteomes" id="UP001301140"/>
    </source>
</evidence>
<dbReference type="AlphaFoldDB" id="A0AAP3XSS5"/>
<dbReference type="PANTHER" id="PTHR30035">
    <property type="entry name" value="LIPOPROTEIN VACJ-RELATED"/>
    <property type="match status" value="1"/>
</dbReference>
<sequence length="450" mass="49566">MRLSDGNGDAARVDRTRRRLVAGLAAVALAPSGAMGQALEALPIPEGLRLPVDDPLARTVLGTPEALRAELPVFDLDSNLRAGRVKIFPDRKVPEVFWYAEGLEYLLAEQPGPAPLVFVIGGTGSSAHGDGMILLMRGLYAAGMHVVSIASPTFPGFIVSASETSVPGRLPEDAEDLYRAMMAVLSDIGPLLPVTGFRLAGYSLGGAHAAFVAKLDAQERAFNFEKVLLVNPPVDLLSSVQILDAMFDRHLRDDPQRVNLFIERLMNELGELYLESGEAVFDGDFLYRAYARLTPDDDRLETLIGLYFRLLANDMSFTADLMTGGGYIVPRGREPGFTSSLTPYLARGLSRSFEDYFEELYFPFYKARDPDFDQQEALAELRLAHVEPFLRQARHLGVFTNRDDIILAPGDLDWLERVMGPRLRVFEHGGHLGNFQERAFVDALAAFFGA</sequence>
<comment type="caution">
    <text evidence="1">The sequence shown here is derived from an EMBL/GenBank/DDBJ whole genome shotgun (WGS) entry which is preliminary data.</text>
</comment>
<gene>
    <name evidence="1" type="ORF">PZ740_12595</name>
</gene>
<accession>A0AAP3XSS5</accession>
<dbReference type="GO" id="GO:0016020">
    <property type="term" value="C:membrane"/>
    <property type="evidence" value="ECO:0007669"/>
    <property type="project" value="InterPro"/>
</dbReference>
<dbReference type="RefSeq" id="WP_327789637.1">
    <property type="nucleotide sequence ID" value="NZ_JARGEQ010000126.1"/>
</dbReference>
<dbReference type="PANTHER" id="PTHR30035:SF1">
    <property type="entry name" value="AB HYDROLASE-1 DOMAIN-CONTAINING PROTEIN"/>
    <property type="match status" value="1"/>
</dbReference>
<protein>
    <recommendedName>
        <fullName evidence="3">Alpha/beta hydrolase</fullName>
    </recommendedName>
</protein>
<dbReference type="EMBL" id="JARGEQ010000126">
    <property type="protein sequence ID" value="MDF1587218.1"/>
    <property type="molecule type" value="Genomic_DNA"/>
</dbReference>
<name>A0AAP3XSS5_9PROT</name>
<organism evidence="1 2">
    <name type="scientific">Marinimicrococcus flavescens</name>
    <dbReference type="NCBI Taxonomy" id="3031815"/>
    <lineage>
        <taxon>Bacteria</taxon>
        <taxon>Pseudomonadati</taxon>
        <taxon>Pseudomonadota</taxon>
        <taxon>Alphaproteobacteria</taxon>
        <taxon>Geminicoccales</taxon>
        <taxon>Geminicoccaceae</taxon>
        <taxon>Marinimicrococcus</taxon>
    </lineage>
</organism>
<dbReference type="InterPro" id="IPR007428">
    <property type="entry name" value="MlaA"/>
</dbReference>
<evidence type="ECO:0000313" key="1">
    <source>
        <dbReference type="EMBL" id="MDF1587218.1"/>
    </source>
</evidence>
<keyword evidence="2" id="KW-1185">Reference proteome</keyword>
<evidence type="ECO:0008006" key="3">
    <source>
        <dbReference type="Google" id="ProtNLM"/>
    </source>
</evidence>
<dbReference type="Gene3D" id="3.40.50.1820">
    <property type="entry name" value="alpha/beta hydrolase"/>
    <property type="match status" value="1"/>
</dbReference>
<reference evidence="1 2" key="1">
    <citation type="submission" date="2023-03" db="EMBL/GenBank/DDBJ databases">
        <title>YIM 152171 draft genome.</title>
        <authorList>
            <person name="Yang Z."/>
        </authorList>
    </citation>
    <scope>NUCLEOTIDE SEQUENCE [LARGE SCALE GENOMIC DNA]</scope>
    <source>
        <strain evidence="1 2">YIM 152171</strain>
    </source>
</reference>
<proteinExistence type="predicted"/>
<dbReference type="SUPFAM" id="SSF53474">
    <property type="entry name" value="alpha/beta-Hydrolases"/>
    <property type="match status" value="1"/>
</dbReference>
<dbReference type="Proteomes" id="UP001301140">
    <property type="component" value="Unassembled WGS sequence"/>
</dbReference>
<dbReference type="InterPro" id="IPR029058">
    <property type="entry name" value="AB_hydrolase_fold"/>
</dbReference>